<reference evidence="2 3" key="1">
    <citation type="submission" date="2016-11" db="EMBL/GenBank/DDBJ databases">
        <authorList>
            <person name="Jaros S."/>
            <person name="Januszkiewicz K."/>
            <person name="Wedrychowicz H."/>
        </authorList>
    </citation>
    <scope>NUCLEOTIDE SEQUENCE [LARGE SCALE GENOMIC DNA]</scope>
    <source>
        <strain evidence="2 3">DSM 46144</strain>
    </source>
</reference>
<accession>A0A1M7QTN6</accession>
<dbReference type="Pfam" id="PF01494">
    <property type="entry name" value="FAD_binding_3"/>
    <property type="match status" value="1"/>
</dbReference>
<gene>
    <name evidence="2" type="ORF">SAMN05443668_105353</name>
</gene>
<evidence type="ECO:0000259" key="1">
    <source>
        <dbReference type="Pfam" id="PF01494"/>
    </source>
</evidence>
<dbReference type="InterPro" id="IPR002938">
    <property type="entry name" value="FAD-bd"/>
</dbReference>
<dbReference type="Gene3D" id="3.30.9.10">
    <property type="entry name" value="D-Amino Acid Oxidase, subunit A, domain 2"/>
    <property type="match status" value="1"/>
</dbReference>
<dbReference type="SUPFAM" id="SSF51905">
    <property type="entry name" value="FAD/NAD(P)-binding domain"/>
    <property type="match status" value="1"/>
</dbReference>
<dbReference type="RefSeq" id="WP_073258927.1">
    <property type="nucleotide sequence ID" value="NZ_FRCS01000005.1"/>
</dbReference>
<sequence>MHVLISGASIAGPALAYWLGRHGIDATVVERAPALRRGGAAVDFRGDVHLTVLRRMGLLEELKSLDPGMEEMVIVDADGRPVVSLPAHLMSGDVEVERGDLAEVLYRASRGSAEYVFGDWITSLTQTADGVDVTFANREPGTYDLVVGADGLHSGVRRLAWGPEADYRWDTGYYFATFSAPNNLGLDHSGRLFNVPGKLVSVGHTDKGSGAMLAFASEPLDYDHRDVEQQRRIVAERFAGLGWEVPALLDAARTAPDFYFDSLSQIHLDRWSNGRIALLGDAAWAPSLGGLGNGLAVVGAYVLAGELAGATDHSAAFARFEQVMRPYVEGCQKQGRGAGPFLAPPTAAKIKTRNRAYRMLNWRPLAGFFNRMTTKAAAALDLPEYPVAYERAAS</sequence>
<dbReference type="PRINTS" id="PR00420">
    <property type="entry name" value="RNGMNOXGNASE"/>
</dbReference>
<dbReference type="AlphaFoldDB" id="A0A1M7QTN6"/>
<proteinExistence type="predicted"/>
<dbReference type="STRING" id="134849.SAMN05443668_105353"/>
<evidence type="ECO:0000313" key="3">
    <source>
        <dbReference type="Proteomes" id="UP000184440"/>
    </source>
</evidence>
<dbReference type="PANTHER" id="PTHR46865:SF2">
    <property type="entry name" value="MONOOXYGENASE"/>
    <property type="match status" value="1"/>
</dbReference>
<dbReference type="PANTHER" id="PTHR46865">
    <property type="entry name" value="OXIDOREDUCTASE-RELATED"/>
    <property type="match status" value="1"/>
</dbReference>
<dbReference type="InterPro" id="IPR036188">
    <property type="entry name" value="FAD/NAD-bd_sf"/>
</dbReference>
<keyword evidence="3" id="KW-1185">Reference proteome</keyword>
<feature type="domain" description="FAD-binding" evidence="1">
    <location>
        <begin position="2"/>
        <end position="158"/>
    </location>
</feature>
<organism evidence="2 3">
    <name type="scientific">Cryptosporangium aurantiacum</name>
    <dbReference type="NCBI Taxonomy" id="134849"/>
    <lineage>
        <taxon>Bacteria</taxon>
        <taxon>Bacillati</taxon>
        <taxon>Actinomycetota</taxon>
        <taxon>Actinomycetes</taxon>
        <taxon>Cryptosporangiales</taxon>
        <taxon>Cryptosporangiaceae</taxon>
        <taxon>Cryptosporangium</taxon>
    </lineage>
</organism>
<dbReference type="OrthoDB" id="3356051at2"/>
<name>A0A1M7QTN6_9ACTN</name>
<dbReference type="InterPro" id="IPR051704">
    <property type="entry name" value="FAD_aromatic-hydroxylase"/>
</dbReference>
<dbReference type="Gene3D" id="3.50.50.60">
    <property type="entry name" value="FAD/NAD(P)-binding domain"/>
    <property type="match status" value="1"/>
</dbReference>
<dbReference type="GO" id="GO:0071949">
    <property type="term" value="F:FAD binding"/>
    <property type="evidence" value="ECO:0007669"/>
    <property type="project" value="InterPro"/>
</dbReference>
<evidence type="ECO:0000313" key="2">
    <source>
        <dbReference type="EMBL" id="SHN35107.1"/>
    </source>
</evidence>
<dbReference type="EMBL" id="FRCS01000005">
    <property type="protein sequence ID" value="SHN35107.1"/>
    <property type="molecule type" value="Genomic_DNA"/>
</dbReference>
<protein>
    <submittedName>
        <fullName evidence="2">2-polyprenyl-6-methoxyphenol hydroxylase</fullName>
    </submittedName>
</protein>
<dbReference type="Proteomes" id="UP000184440">
    <property type="component" value="Unassembled WGS sequence"/>
</dbReference>